<reference evidence="1 2" key="1">
    <citation type="submission" date="2022-05" db="EMBL/GenBank/DDBJ databases">
        <authorList>
            <consortium name="Genoscope - CEA"/>
            <person name="William W."/>
        </authorList>
    </citation>
    <scope>NUCLEOTIDE SEQUENCE [LARGE SCALE GENOMIC DNA]</scope>
</reference>
<protein>
    <submittedName>
        <fullName evidence="1">Uncharacterized protein</fullName>
    </submittedName>
</protein>
<gene>
    <name evidence="1" type="ORF">PLOB_00003585</name>
</gene>
<evidence type="ECO:0000313" key="1">
    <source>
        <dbReference type="EMBL" id="CAH3159268.1"/>
    </source>
</evidence>
<dbReference type="EMBL" id="CALNXK010000113">
    <property type="protein sequence ID" value="CAH3159268.1"/>
    <property type="molecule type" value="Genomic_DNA"/>
</dbReference>
<accession>A0ABN8Q936</accession>
<organism evidence="1 2">
    <name type="scientific">Porites lobata</name>
    <dbReference type="NCBI Taxonomy" id="104759"/>
    <lineage>
        <taxon>Eukaryota</taxon>
        <taxon>Metazoa</taxon>
        <taxon>Cnidaria</taxon>
        <taxon>Anthozoa</taxon>
        <taxon>Hexacorallia</taxon>
        <taxon>Scleractinia</taxon>
        <taxon>Fungiina</taxon>
        <taxon>Poritidae</taxon>
        <taxon>Porites</taxon>
    </lineage>
</organism>
<evidence type="ECO:0000313" key="2">
    <source>
        <dbReference type="Proteomes" id="UP001159405"/>
    </source>
</evidence>
<proteinExistence type="predicted"/>
<comment type="caution">
    <text evidence="1">The sequence shown here is derived from an EMBL/GenBank/DDBJ whole genome shotgun (WGS) entry which is preliminary data.</text>
</comment>
<dbReference type="Proteomes" id="UP001159405">
    <property type="component" value="Unassembled WGS sequence"/>
</dbReference>
<name>A0ABN8Q936_9CNID</name>
<sequence length="136" mass="15542">MSLFALNWPNVVSDTQQKPAPCKRFVKLGLDATIIAAAHMFFGKETTENTPTKHTINRELATGLKVVRQYFFYRVVKEFIQTYVVDGALYGNHFNNIQALQERETAQTNQPIPPNDRYHCRFPGCSNSLNMIESTE</sequence>
<keyword evidence="2" id="KW-1185">Reference proteome</keyword>